<comment type="caution">
    <text evidence="1">The sequence shown here is derived from an EMBL/GenBank/DDBJ whole genome shotgun (WGS) entry which is preliminary data.</text>
</comment>
<protein>
    <submittedName>
        <fullName evidence="1">Uncharacterized protein</fullName>
    </submittedName>
</protein>
<keyword evidence="2" id="KW-1185">Reference proteome</keyword>
<accession>A0ABR1XL50</accession>
<name>A0ABR1XL50_9PEZI</name>
<proteinExistence type="predicted"/>
<evidence type="ECO:0000313" key="2">
    <source>
        <dbReference type="Proteomes" id="UP001456524"/>
    </source>
</evidence>
<reference evidence="1 2" key="1">
    <citation type="journal article" date="2022" name="G3 (Bethesda)">
        <title>Enemy or ally: a genomic approach to elucidate the lifestyle of Phyllosticta citrichinaensis.</title>
        <authorList>
            <person name="Buijs V.A."/>
            <person name="Groenewald J.Z."/>
            <person name="Haridas S."/>
            <person name="LaButti K.M."/>
            <person name="Lipzen A."/>
            <person name="Martin F.M."/>
            <person name="Barry K."/>
            <person name="Grigoriev I.V."/>
            <person name="Crous P.W."/>
            <person name="Seidl M.F."/>
        </authorList>
    </citation>
    <scope>NUCLEOTIDE SEQUENCE [LARGE SCALE GENOMIC DNA]</scope>
    <source>
        <strain evidence="1 2">CBS 129764</strain>
    </source>
</reference>
<organism evidence="1 2">
    <name type="scientific">Phyllosticta citrichinensis</name>
    <dbReference type="NCBI Taxonomy" id="1130410"/>
    <lineage>
        <taxon>Eukaryota</taxon>
        <taxon>Fungi</taxon>
        <taxon>Dikarya</taxon>
        <taxon>Ascomycota</taxon>
        <taxon>Pezizomycotina</taxon>
        <taxon>Dothideomycetes</taxon>
        <taxon>Dothideomycetes incertae sedis</taxon>
        <taxon>Botryosphaeriales</taxon>
        <taxon>Phyllostictaceae</taxon>
        <taxon>Phyllosticta</taxon>
    </lineage>
</organism>
<gene>
    <name evidence="1" type="ORF">IWX90DRAFT_302447</name>
</gene>
<dbReference type="EMBL" id="JBBWUH010000008">
    <property type="protein sequence ID" value="KAK8159513.1"/>
    <property type="molecule type" value="Genomic_DNA"/>
</dbReference>
<sequence>MLTYRGSRVLRVFVYLPPLAIGWYARDATCRFKQLEQQYPSLDPDDTNSTTALTTPFFWNHQYYFHTPHIDIFSAKVPARALQRASGDSDAKSFEEAWARKFLSSPVLRAESRLFGLGSPGDCGENGMPQGRALLNGLFIVVRAPETHAPVLLRWDMAPGVVGFFRTMATQLGYPWRMMSGGRHELSVGEVDADGMVEVRFSSAHDYEWLPDEGNDQKTIPNWVLRLHRTYARWLLDERVRELSNS</sequence>
<evidence type="ECO:0000313" key="1">
    <source>
        <dbReference type="EMBL" id="KAK8159513.1"/>
    </source>
</evidence>
<dbReference type="Proteomes" id="UP001456524">
    <property type="component" value="Unassembled WGS sequence"/>
</dbReference>